<comment type="caution">
    <text evidence="2">The sequence shown here is derived from an EMBL/GenBank/DDBJ whole genome shotgun (WGS) entry which is preliminary data.</text>
</comment>
<dbReference type="AlphaFoldDB" id="A0AAE0M3S8"/>
<organism evidence="2 3">
    <name type="scientific">Apodospora peruviana</name>
    <dbReference type="NCBI Taxonomy" id="516989"/>
    <lineage>
        <taxon>Eukaryota</taxon>
        <taxon>Fungi</taxon>
        <taxon>Dikarya</taxon>
        <taxon>Ascomycota</taxon>
        <taxon>Pezizomycotina</taxon>
        <taxon>Sordariomycetes</taxon>
        <taxon>Sordariomycetidae</taxon>
        <taxon>Sordariales</taxon>
        <taxon>Lasiosphaeriaceae</taxon>
        <taxon>Apodospora</taxon>
    </lineage>
</organism>
<dbReference type="Proteomes" id="UP001283341">
    <property type="component" value="Unassembled WGS sequence"/>
</dbReference>
<dbReference type="Pfam" id="PF09692">
    <property type="entry name" value="Arb1"/>
    <property type="match status" value="1"/>
</dbReference>
<dbReference type="GO" id="GO:0033167">
    <property type="term" value="C:ARC complex"/>
    <property type="evidence" value="ECO:0007669"/>
    <property type="project" value="InterPro"/>
</dbReference>
<dbReference type="InterPro" id="IPR018606">
    <property type="entry name" value="Arb1"/>
</dbReference>
<feature type="compositionally biased region" description="Basic residues" evidence="1">
    <location>
        <begin position="34"/>
        <end position="47"/>
    </location>
</feature>
<protein>
    <submittedName>
        <fullName evidence="2">Argonaute complex, subunit Arb1</fullName>
    </submittedName>
</protein>
<accession>A0AAE0M3S8</accession>
<feature type="region of interest" description="Disordered" evidence="1">
    <location>
        <begin position="446"/>
        <end position="475"/>
    </location>
</feature>
<feature type="compositionally biased region" description="Basic and acidic residues" evidence="1">
    <location>
        <begin position="446"/>
        <end position="455"/>
    </location>
</feature>
<dbReference type="GO" id="GO:0031047">
    <property type="term" value="P:regulatory ncRNA-mediated gene silencing"/>
    <property type="evidence" value="ECO:0007669"/>
    <property type="project" value="InterPro"/>
</dbReference>
<gene>
    <name evidence="2" type="ORF">B0H66DRAFT_226938</name>
</gene>
<dbReference type="EMBL" id="JAUEDM010000004">
    <property type="protein sequence ID" value="KAK3318167.1"/>
    <property type="molecule type" value="Genomic_DNA"/>
</dbReference>
<evidence type="ECO:0000313" key="2">
    <source>
        <dbReference type="EMBL" id="KAK3318167.1"/>
    </source>
</evidence>
<sequence>MSSSQDSDPAPTAEETVQEPDRTNVHLDLDNAAGKKKSRGGHGKSKKATGFEEFYCDPPLTPDEYDQEKNVIYPVHRPFADRIEECIQRFRARRRLDNIREFLFSKYLFLGGIDTAVRQFQSTRSMTAKSLQDTTKSDVREMTADDVIQRGADKNRDPRFYNPNYPEHWDVDFAGVAAGFFSEQLIALVGTESVDYRQGVDVVYKFLKYVEQHDVCPEYAQDLKKAQEICELALDEVPTISKASMILPGDFNNAARQLFCKVDEFNLVDQTDFQSLEPLDNQKAHLIFGVTLSILLPPSVSVVAKGELTVINTVEQAFEICQISLADDEPRAKYKTINSHLAKSMGISVEVCGSITVHPTHIRNGWDNTTPGANVDDRKKEGKEETFILEESILSHLKVGMKITMTVCTLDVGIKFIKHVKDVNPTFYTFLPQELMLHYKEPVPNDRLGKSIHDDPDADDNEDPLAGVPIGDPEG</sequence>
<feature type="region of interest" description="Disordered" evidence="1">
    <location>
        <begin position="1"/>
        <end position="49"/>
    </location>
</feature>
<evidence type="ECO:0000256" key="1">
    <source>
        <dbReference type="SAM" id="MobiDB-lite"/>
    </source>
</evidence>
<reference evidence="2" key="2">
    <citation type="submission" date="2023-06" db="EMBL/GenBank/DDBJ databases">
        <authorList>
            <consortium name="Lawrence Berkeley National Laboratory"/>
            <person name="Haridas S."/>
            <person name="Hensen N."/>
            <person name="Bonometti L."/>
            <person name="Westerberg I."/>
            <person name="Brannstrom I.O."/>
            <person name="Guillou S."/>
            <person name="Cros-Aarteil S."/>
            <person name="Calhoun S."/>
            <person name="Kuo A."/>
            <person name="Mondo S."/>
            <person name="Pangilinan J."/>
            <person name="Riley R."/>
            <person name="Labutti K."/>
            <person name="Andreopoulos B."/>
            <person name="Lipzen A."/>
            <person name="Chen C."/>
            <person name="Yanf M."/>
            <person name="Daum C."/>
            <person name="Ng V."/>
            <person name="Clum A."/>
            <person name="Steindorff A."/>
            <person name="Ohm R."/>
            <person name="Martin F."/>
            <person name="Silar P."/>
            <person name="Natvig D."/>
            <person name="Lalanne C."/>
            <person name="Gautier V."/>
            <person name="Ament-Velasquez S.L."/>
            <person name="Kruys A."/>
            <person name="Hutchinson M.I."/>
            <person name="Powell A.J."/>
            <person name="Barry K."/>
            <person name="Miller A.N."/>
            <person name="Grigoriev I.V."/>
            <person name="Debuchy R."/>
            <person name="Gladieux P."/>
            <person name="Thoren M.H."/>
            <person name="Johannesson H."/>
        </authorList>
    </citation>
    <scope>NUCLEOTIDE SEQUENCE</scope>
    <source>
        <strain evidence="2">CBS 118394</strain>
    </source>
</reference>
<feature type="compositionally biased region" description="Basic and acidic residues" evidence="1">
    <location>
        <begin position="19"/>
        <end position="29"/>
    </location>
</feature>
<name>A0AAE0M3S8_9PEZI</name>
<reference evidence="2" key="1">
    <citation type="journal article" date="2023" name="Mol. Phylogenet. Evol.">
        <title>Genome-scale phylogeny and comparative genomics of the fungal order Sordariales.</title>
        <authorList>
            <person name="Hensen N."/>
            <person name="Bonometti L."/>
            <person name="Westerberg I."/>
            <person name="Brannstrom I.O."/>
            <person name="Guillou S."/>
            <person name="Cros-Aarteil S."/>
            <person name="Calhoun S."/>
            <person name="Haridas S."/>
            <person name="Kuo A."/>
            <person name="Mondo S."/>
            <person name="Pangilinan J."/>
            <person name="Riley R."/>
            <person name="LaButti K."/>
            <person name="Andreopoulos B."/>
            <person name="Lipzen A."/>
            <person name="Chen C."/>
            <person name="Yan M."/>
            <person name="Daum C."/>
            <person name="Ng V."/>
            <person name="Clum A."/>
            <person name="Steindorff A."/>
            <person name="Ohm R.A."/>
            <person name="Martin F."/>
            <person name="Silar P."/>
            <person name="Natvig D.O."/>
            <person name="Lalanne C."/>
            <person name="Gautier V."/>
            <person name="Ament-Velasquez S.L."/>
            <person name="Kruys A."/>
            <person name="Hutchinson M.I."/>
            <person name="Powell A.J."/>
            <person name="Barry K."/>
            <person name="Miller A.N."/>
            <person name="Grigoriev I.V."/>
            <person name="Debuchy R."/>
            <person name="Gladieux P."/>
            <person name="Hiltunen Thoren M."/>
            <person name="Johannesson H."/>
        </authorList>
    </citation>
    <scope>NUCLEOTIDE SEQUENCE</scope>
    <source>
        <strain evidence="2">CBS 118394</strain>
    </source>
</reference>
<evidence type="ECO:0000313" key="3">
    <source>
        <dbReference type="Proteomes" id="UP001283341"/>
    </source>
</evidence>
<keyword evidence="3" id="KW-1185">Reference proteome</keyword>
<proteinExistence type="predicted"/>